<keyword evidence="3" id="KW-1185">Reference proteome</keyword>
<dbReference type="RefSeq" id="WP_238476873.1">
    <property type="nucleotide sequence ID" value="NZ_CP064786.1"/>
</dbReference>
<reference evidence="2" key="1">
    <citation type="submission" date="2020-11" db="EMBL/GenBank/DDBJ databases">
        <title>Carbohydrate-dependent, anaerobic sulfur respiration: A novel catabolism in halophilic archaea.</title>
        <authorList>
            <person name="Sorokin D.Y."/>
            <person name="Messina E."/>
            <person name="Smedile F."/>
            <person name="La Cono V."/>
            <person name="Hallsworth J.E."/>
            <person name="Yakimov M.M."/>
        </authorList>
    </citation>
    <scope>NUCLEOTIDE SEQUENCE</scope>
    <source>
        <strain evidence="2">AArc-S</strain>
    </source>
</reference>
<feature type="domain" description="GIY-YIG" evidence="1">
    <location>
        <begin position="12"/>
        <end position="89"/>
    </location>
</feature>
<dbReference type="Gene3D" id="3.40.1440.10">
    <property type="entry name" value="GIY-YIG endonuclease"/>
    <property type="match status" value="1"/>
</dbReference>
<evidence type="ECO:0000259" key="1">
    <source>
        <dbReference type="PROSITE" id="PS50164"/>
    </source>
</evidence>
<dbReference type="SUPFAM" id="SSF82771">
    <property type="entry name" value="GIY-YIG endonuclease"/>
    <property type="match status" value="1"/>
</dbReference>
<sequence length="187" mass="21982">MLSDKLREIPVDTQGVYCLFDLDGNAAYAGKSSDLRSRLRQHFIRQDSSVASYGRLDIWDISHFHWWEAESYDRAEDFLLDYYSPYLNFKSDLETPNGSSPIGFENPDGVVHLIDEEEREFRSQPYNRTKQKIDHISRMVDKIKLAGHSDNTKRTLYEHQRILRNNIDEFLGVKQPEDQSDLQDYTE</sequence>
<dbReference type="AlphaFoldDB" id="A0A897MS05"/>
<evidence type="ECO:0000313" key="3">
    <source>
        <dbReference type="Proteomes" id="UP000663586"/>
    </source>
</evidence>
<dbReference type="InterPro" id="IPR000305">
    <property type="entry name" value="GIY-YIG_endonuc"/>
</dbReference>
<dbReference type="EMBL" id="CP064786">
    <property type="protein sequence ID" value="QSG02818.1"/>
    <property type="molecule type" value="Genomic_DNA"/>
</dbReference>
<dbReference type="Pfam" id="PF01541">
    <property type="entry name" value="GIY-YIG"/>
    <property type="match status" value="1"/>
</dbReference>
<accession>A0A897MS05</accession>
<dbReference type="InterPro" id="IPR035901">
    <property type="entry name" value="GIY-YIG_endonuc_sf"/>
</dbReference>
<dbReference type="KEGG" id="hara:AArcS_1607"/>
<dbReference type="GeneID" id="70684990"/>
<protein>
    <recommendedName>
        <fullName evidence="1">GIY-YIG domain-containing protein</fullName>
    </recommendedName>
</protein>
<gene>
    <name evidence="2" type="ORF">AArcS_1607</name>
</gene>
<evidence type="ECO:0000313" key="2">
    <source>
        <dbReference type="EMBL" id="QSG02818.1"/>
    </source>
</evidence>
<dbReference type="PROSITE" id="PS50164">
    <property type="entry name" value="GIY_YIG"/>
    <property type="match status" value="1"/>
</dbReference>
<organism evidence="2 3">
    <name type="scientific">Natranaeroarchaeum sulfidigenes</name>
    <dbReference type="NCBI Taxonomy" id="2784880"/>
    <lineage>
        <taxon>Archaea</taxon>
        <taxon>Methanobacteriati</taxon>
        <taxon>Methanobacteriota</taxon>
        <taxon>Stenosarchaea group</taxon>
        <taxon>Halobacteria</taxon>
        <taxon>Halobacteriales</taxon>
        <taxon>Natronoarchaeaceae</taxon>
        <taxon>Natranaeroarchaeum</taxon>
    </lineage>
</organism>
<proteinExistence type="predicted"/>
<name>A0A897MS05_9EURY</name>
<dbReference type="Proteomes" id="UP000663586">
    <property type="component" value="Chromosome"/>
</dbReference>